<keyword evidence="3" id="KW-1185">Reference proteome</keyword>
<evidence type="ECO:0000256" key="1">
    <source>
        <dbReference type="SAM" id="SignalP"/>
    </source>
</evidence>
<sequence>MWLKTVALAVVAIVIGSNSVTYCGIVPLKPVGKNVTSVFQAEKTRTSNVTQTTKATPQNIPLNSTKSAASGTAGIINTVPSVPTREAMWNPSTEMAAMTPTDASFHTFSMTSNNGFAGNGNMALLNTTTEASFSLHEVLVLNDVLV</sequence>
<evidence type="ECO:0008006" key="4">
    <source>
        <dbReference type="Google" id="ProtNLM"/>
    </source>
</evidence>
<keyword evidence="1" id="KW-0732">Signal</keyword>
<name>A0ABD3XKX7_SINWO</name>
<dbReference type="Proteomes" id="UP001634394">
    <property type="component" value="Unassembled WGS sequence"/>
</dbReference>
<feature type="chain" id="PRO_5044814753" description="Secreted protein" evidence="1">
    <location>
        <begin position="20"/>
        <end position="146"/>
    </location>
</feature>
<proteinExistence type="predicted"/>
<organism evidence="2 3">
    <name type="scientific">Sinanodonta woodiana</name>
    <name type="common">Chinese pond mussel</name>
    <name type="synonym">Anodonta woodiana</name>
    <dbReference type="NCBI Taxonomy" id="1069815"/>
    <lineage>
        <taxon>Eukaryota</taxon>
        <taxon>Metazoa</taxon>
        <taxon>Spiralia</taxon>
        <taxon>Lophotrochozoa</taxon>
        <taxon>Mollusca</taxon>
        <taxon>Bivalvia</taxon>
        <taxon>Autobranchia</taxon>
        <taxon>Heteroconchia</taxon>
        <taxon>Palaeoheterodonta</taxon>
        <taxon>Unionida</taxon>
        <taxon>Unionoidea</taxon>
        <taxon>Unionidae</taxon>
        <taxon>Unioninae</taxon>
        <taxon>Sinanodonta</taxon>
    </lineage>
</organism>
<evidence type="ECO:0000313" key="2">
    <source>
        <dbReference type="EMBL" id="KAL3886286.1"/>
    </source>
</evidence>
<reference evidence="2 3" key="1">
    <citation type="submission" date="2024-11" db="EMBL/GenBank/DDBJ databases">
        <title>Chromosome-level genome assembly of the freshwater bivalve Anodonta woodiana.</title>
        <authorList>
            <person name="Chen X."/>
        </authorList>
    </citation>
    <scope>NUCLEOTIDE SEQUENCE [LARGE SCALE GENOMIC DNA]</scope>
    <source>
        <strain evidence="2">MN2024</strain>
        <tissue evidence="2">Gills</tissue>
    </source>
</reference>
<dbReference type="AlphaFoldDB" id="A0ABD3XKX7"/>
<protein>
    <recommendedName>
        <fullName evidence="4">Secreted protein</fullName>
    </recommendedName>
</protein>
<comment type="caution">
    <text evidence="2">The sequence shown here is derived from an EMBL/GenBank/DDBJ whole genome shotgun (WGS) entry which is preliminary data.</text>
</comment>
<gene>
    <name evidence="2" type="ORF">ACJMK2_026293</name>
</gene>
<evidence type="ECO:0000313" key="3">
    <source>
        <dbReference type="Proteomes" id="UP001634394"/>
    </source>
</evidence>
<accession>A0ABD3XKX7</accession>
<dbReference type="EMBL" id="JBJQND010000002">
    <property type="protein sequence ID" value="KAL3886286.1"/>
    <property type="molecule type" value="Genomic_DNA"/>
</dbReference>
<feature type="signal peptide" evidence="1">
    <location>
        <begin position="1"/>
        <end position="19"/>
    </location>
</feature>